<dbReference type="Pfam" id="PF00571">
    <property type="entry name" value="CBS"/>
    <property type="match status" value="2"/>
</dbReference>
<feature type="compositionally biased region" description="Low complexity" evidence="11">
    <location>
        <begin position="492"/>
        <end position="503"/>
    </location>
</feature>
<keyword evidence="6 9" id="KW-0963">Cytoplasm</keyword>
<evidence type="ECO:0000256" key="9">
    <source>
        <dbReference type="PIRNR" id="PIRNR018148"/>
    </source>
</evidence>
<dbReference type="PROSITE" id="PS51371">
    <property type="entry name" value="CBS"/>
    <property type="match status" value="1"/>
</dbReference>
<reference evidence="13 14" key="1">
    <citation type="journal article" date="2020" name="Genomics">
        <title>Complete, high-quality genomes from long-read metagenomic sequencing of two wolf lichen thalli reveals enigmatic genome architecture.</title>
        <authorList>
            <person name="McKenzie S.K."/>
            <person name="Walston R.F."/>
            <person name="Allen J.L."/>
        </authorList>
    </citation>
    <scope>NUCLEOTIDE SEQUENCE [LARGE SCALE GENOMIC DNA]</scope>
    <source>
        <strain evidence="13">WasteWater2</strain>
    </source>
</reference>
<dbReference type="GO" id="GO:0030071">
    <property type="term" value="P:regulation of mitotic metaphase/anaphase transition"/>
    <property type="evidence" value="ECO:0007669"/>
    <property type="project" value="InterPro"/>
</dbReference>
<protein>
    <recommendedName>
        <fullName evidence="4">Protein SDS23</fullName>
    </recommendedName>
    <alternativeName>
        <fullName evidence="5">Protein sds23</fullName>
    </alternativeName>
</protein>
<feature type="region of interest" description="Disordered" evidence="11">
    <location>
        <begin position="1"/>
        <end position="67"/>
    </location>
</feature>
<accession>A0A8H6FVV4</accession>
<dbReference type="PANTHER" id="PTHR13780:SF36">
    <property type="entry name" value="CBS DOMAIN-CONTAINING PROTEIN"/>
    <property type="match status" value="1"/>
</dbReference>
<dbReference type="Proteomes" id="UP000578531">
    <property type="component" value="Unassembled WGS sequence"/>
</dbReference>
<dbReference type="Gene3D" id="3.10.580.10">
    <property type="entry name" value="CBS-domain"/>
    <property type="match status" value="2"/>
</dbReference>
<evidence type="ECO:0000256" key="6">
    <source>
        <dbReference type="ARBA" id="ARBA00022490"/>
    </source>
</evidence>
<dbReference type="PIRSF" id="PIRSF018148">
    <property type="entry name" value="UCP018148_CBS_YBR214w"/>
    <property type="match status" value="1"/>
</dbReference>
<dbReference type="InterPro" id="IPR016711">
    <property type="entry name" value="Ssd23"/>
</dbReference>
<evidence type="ECO:0000256" key="1">
    <source>
        <dbReference type="ARBA" id="ARBA00002656"/>
    </source>
</evidence>
<comment type="caution">
    <text evidence="13">The sequence shown here is derived from an EMBL/GenBank/DDBJ whole genome shotgun (WGS) entry which is preliminary data.</text>
</comment>
<organism evidence="13 14">
    <name type="scientific">Letharia columbiana</name>
    <dbReference type="NCBI Taxonomy" id="112416"/>
    <lineage>
        <taxon>Eukaryota</taxon>
        <taxon>Fungi</taxon>
        <taxon>Dikarya</taxon>
        <taxon>Ascomycota</taxon>
        <taxon>Pezizomycotina</taxon>
        <taxon>Lecanoromycetes</taxon>
        <taxon>OSLEUM clade</taxon>
        <taxon>Lecanoromycetidae</taxon>
        <taxon>Lecanorales</taxon>
        <taxon>Lecanorineae</taxon>
        <taxon>Parmeliaceae</taxon>
        <taxon>Letharia</taxon>
    </lineage>
</organism>
<feature type="domain" description="CBS" evidence="12">
    <location>
        <begin position="273"/>
        <end position="330"/>
    </location>
</feature>
<evidence type="ECO:0000313" key="13">
    <source>
        <dbReference type="EMBL" id="KAF6235631.1"/>
    </source>
</evidence>
<dbReference type="GO" id="GO:0004865">
    <property type="term" value="F:protein serine/threonine phosphatase inhibitor activity"/>
    <property type="evidence" value="ECO:0007669"/>
    <property type="project" value="TreeGrafter"/>
</dbReference>
<evidence type="ECO:0000256" key="7">
    <source>
        <dbReference type="ARBA" id="ARBA00022737"/>
    </source>
</evidence>
<evidence type="ECO:0000256" key="4">
    <source>
        <dbReference type="ARBA" id="ARBA00014106"/>
    </source>
</evidence>
<feature type="region of interest" description="Disordered" evidence="11">
    <location>
        <begin position="385"/>
        <end position="453"/>
    </location>
</feature>
<gene>
    <name evidence="13" type="ORF">HO173_006314</name>
</gene>
<dbReference type="InterPro" id="IPR050511">
    <property type="entry name" value="AMPK_gamma/SDS23_families"/>
</dbReference>
<comment type="function">
    <text evidence="1 9">Involved in DNA replication and cell separation.</text>
</comment>
<evidence type="ECO:0000256" key="11">
    <source>
        <dbReference type="SAM" id="MobiDB-lite"/>
    </source>
</evidence>
<sequence>MSDDAVARRPSSSSSASSGLDPQRPAPHRTHSHNMRLAQQTSPSHGHRPSFTEQLRGMPPSPRGARQLSMSEAQIRELMNNPPTTGSADPKFAGRDWQHIAVGELVQPEDLRWVEVDSGVEDATNLLTESDAPVLLIRANKNENSAVATFDYRDLTQYLLFATGQLQPDDEHLVVFEKLAKKAQQGHKIPLRDAKSLGNKEPFITLPHTADLTAAVETFGGGVHRIVILKEGTNHAIGILSQLRLVKFLWENGRAFPIIDQLYPREVKDLGIGSQGLISVNGDKPLKEALTLMNNEGVTSLAVVDNNYNVVGNISNVDVKLLTKSSSAPLLENTCIHFISVILSTRGMIDGQDSYPVFHINPQSTLAHTVAKLVATTAHRMWVVETPTPSSTPSSAPPTPGTGPNPHATPISIAHPPVNHPPHLSTSFPQANPPFQPLSATPSVSASAMPGQHMSGRLSGVVSLTDILNLFARASGLHPTDPEEARRKRRGSSSSSRSGVRGSMDSARSSVVDLREKR</sequence>
<dbReference type="PANTHER" id="PTHR13780">
    <property type="entry name" value="AMP-ACTIVATED PROTEIN KINASE, GAMMA REGULATORY SUBUNIT"/>
    <property type="match status" value="1"/>
</dbReference>
<evidence type="ECO:0000256" key="8">
    <source>
        <dbReference type="ARBA" id="ARBA00023122"/>
    </source>
</evidence>
<dbReference type="CDD" id="cd02205">
    <property type="entry name" value="CBS_pair_SF"/>
    <property type="match status" value="1"/>
</dbReference>
<dbReference type="InterPro" id="IPR000644">
    <property type="entry name" value="CBS_dom"/>
</dbReference>
<dbReference type="RefSeq" id="XP_037164999.1">
    <property type="nucleotide sequence ID" value="XM_037308225.1"/>
</dbReference>
<dbReference type="InterPro" id="IPR046342">
    <property type="entry name" value="CBS_dom_sf"/>
</dbReference>
<evidence type="ECO:0000313" key="14">
    <source>
        <dbReference type="Proteomes" id="UP000578531"/>
    </source>
</evidence>
<evidence type="ECO:0000256" key="5">
    <source>
        <dbReference type="ARBA" id="ARBA00020584"/>
    </source>
</evidence>
<proteinExistence type="inferred from homology"/>
<dbReference type="GeneID" id="59287975"/>
<dbReference type="EMBL" id="JACCJC010000024">
    <property type="protein sequence ID" value="KAF6235631.1"/>
    <property type="molecule type" value="Genomic_DNA"/>
</dbReference>
<dbReference type="GO" id="GO:0005737">
    <property type="term" value="C:cytoplasm"/>
    <property type="evidence" value="ECO:0007669"/>
    <property type="project" value="UniProtKB-SubCell"/>
</dbReference>
<comment type="similarity">
    <text evidence="3 9">Belongs to the SDS23 family.</text>
</comment>
<keyword evidence="14" id="KW-1185">Reference proteome</keyword>
<keyword evidence="7" id="KW-0677">Repeat</keyword>
<dbReference type="SMART" id="SM00116">
    <property type="entry name" value="CBS"/>
    <property type="match status" value="2"/>
</dbReference>
<dbReference type="SUPFAM" id="SSF54631">
    <property type="entry name" value="CBS-domain pair"/>
    <property type="match status" value="2"/>
</dbReference>
<comment type="subcellular location">
    <subcellularLocation>
        <location evidence="2 9">Cytoplasm</location>
    </subcellularLocation>
</comment>
<name>A0A8H6FVV4_9LECA</name>
<dbReference type="AlphaFoldDB" id="A0A8H6FVV4"/>
<evidence type="ECO:0000256" key="2">
    <source>
        <dbReference type="ARBA" id="ARBA00004496"/>
    </source>
</evidence>
<evidence type="ECO:0000256" key="10">
    <source>
        <dbReference type="PROSITE-ProRule" id="PRU00703"/>
    </source>
</evidence>
<keyword evidence="8 10" id="KW-0129">CBS domain</keyword>
<evidence type="ECO:0000259" key="12">
    <source>
        <dbReference type="PROSITE" id="PS51371"/>
    </source>
</evidence>
<dbReference type="GO" id="GO:0042149">
    <property type="term" value="P:cellular response to glucose starvation"/>
    <property type="evidence" value="ECO:0007669"/>
    <property type="project" value="UniProtKB-UniRule"/>
</dbReference>
<dbReference type="OrthoDB" id="449052at2759"/>
<evidence type="ECO:0000256" key="3">
    <source>
        <dbReference type="ARBA" id="ARBA00006624"/>
    </source>
</evidence>
<feature type="region of interest" description="Disordered" evidence="11">
    <location>
        <begin position="477"/>
        <end position="518"/>
    </location>
</feature>